<dbReference type="SUPFAM" id="SSF53613">
    <property type="entry name" value="Ribokinase-like"/>
    <property type="match status" value="1"/>
</dbReference>
<accession>A0ABV1GG96</accession>
<name>A0ABV1GG96_9FIRM</name>
<reference evidence="2 3" key="1">
    <citation type="submission" date="2024-03" db="EMBL/GenBank/DDBJ databases">
        <title>Human intestinal bacterial collection.</title>
        <authorList>
            <person name="Pauvert C."/>
            <person name="Hitch T.C.A."/>
            <person name="Clavel T."/>
        </authorList>
    </citation>
    <scope>NUCLEOTIDE SEQUENCE [LARGE SCALE GENOMIC DNA]</scope>
    <source>
        <strain evidence="2 3">CLA-JM-H11</strain>
    </source>
</reference>
<evidence type="ECO:0000259" key="1">
    <source>
        <dbReference type="Pfam" id="PF00294"/>
    </source>
</evidence>
<dbReference type="EMBL" id="JBBMFA010000096">
    <property type="protein sequence ID" value="MEQ2520799.1"/>
    <property type="molecule type" value="Genomic_DNA"/>
</dbReference>
<keyword evidence="3" id="KW-1185">Reference proteome</keyword>
<dbReference type="GO" id="GO:0016301">
    <property type="term" value="F:kinase activity"/>
    <property type="evidence" value="ECO:0007669"/>
    <property type="project" value="UniProtKB-KW"/>
</dbReference>
<evidence type="ECO:0000313" key="3">
    <source>
        <dbReference type="Proteomes" id="UP001477672"/>
    </source>
</evidence>
<dbReference type="Proteomes" id="UP001477672">
    <property type="component" value="Unassembled WGS sequence"/>
</dbReference>
<dbReference type="RefSeq" id="WP_349216345.1">
    <property type="nucleotide sequence ID" value="NZ_JBBMFA010000096.1"/>
</dbReference>
<protein>
    <submittedName>
        <fullName evidence="2">PfkB family carbohydrate kinase</fullName>
    </submittedName>
</protein>
<feature type="domain" description="Carbohydrate kinase PfkB" evidence="1">
    <location>
        <begin position="162"/>
        <end position="284"/>
    </location>
</feature>
<dbReference type="Gene3D" id="3.40.1190.20">
    <property type="match status" value="1"/>
</dbReference>
<dbReference type="Pfam" id="PF00294">
    <property type="entry name" value="PfkB"/>
    <property type="match status" value="1"/>
</dbReference>
<proteinExistence type="predicted"/>
<organism evidence="2 3">
    <name type="scientific">Ruthenibacterium intestinale</name>
    <dbReference type="NCBI Taxonomy" id="3133163"/>
    <lineage>
        <taxon>Bacteria</taxon>
        <taxon>Bacillati</taxon>
        <taxon>Bacillota</taxon>
        <taxon>Clostridia</taxon>
        <taxon>Eubacteriales</taxon>
        <taxon>Oscillospiraceae</taxon>
        <taxon>Ruthenibacterium</taxon>
    </lineage>
</organism>
<keyword evidence="2" id="KW-0808">Transferase</keyword>
<dbReference type="PANTHER" id="PTHR47098:SF2">
    <property type="entry name" value="PROTEIN MAK32"/>
    <property type="match status" value="1"/>
</dbReference>
<comment type="caution">
    <text evidence="2">The sequence shown here is derived from an EMBL/GenBank/DDBJ whole genome shotgun (WGS) entry which is preliminary data.</text>
</comment>
<dbReference type="PANTHER" id="PTHR47098">
    <property type="entry name" value="PROTEIN MAK32"/>
    <property type="match status" value="1"/>
</dbReference>
<dbReference type="InterPro" id="IPR029056">
    <property type="entry name" value="Ribokinase-like"/>
</dbReference>
<keyword evidence="2" id="KW-0418">Kinase</keyword>
<sequence>MKYLVAGPTIVNDILLADKSEKQCVLGGSVYCVAGIKLWSDDCLYVSNVGPDFEDYYGAWMDANALKRDGLSVVLPHTWYTRLIYGEAGLHSEVFRYGEEEEALLNEMDVLNARQIALCCDADTKGIYVEAVETSQMWDQLDEIRARCSAKIMWEIPTSAALDPARHAGVLRTIQKTDLFSINLPEAKALFGVQTEEQAIEQLLRLKKPCFFRVGSKGAYMLQDGQAAFAPSVTVGPVVDPTGCGNVSTAAALYGWCEGYEPKKIARLANISAAYNLLQYGPCPKVDASMRWHAEELLQNE</sequence>
<evidence type="ECO:0000313" key="2">
    <source>
        <dbReference type="EMBL" id="MEQ2520799.1"/>
    </source>
</evidence>
<dbReference type="InterPro" id="IPR011611">
    <property type="entry name" value="PfkB_dom"/>
</dbReference>
<gene>
    <name evidence="2" type="ORF">WMO24_10220</name>
</gene>